<name>A0A412WRN0_9BACT</name>
<evidence type="ECO:0000256" key="1">
    <source>
        <dbReference type="SAM" id="Phobius"/>
    </source>
</evidence>
<accession>A0A412WRN0</accession>
<protein>
    <submittedName>
        <fullName evidence="2">Uncharacterized protein</fullName>
    </submittedName>
</protein>
<dbReference type="EMBL" id="QRYW01000005">
    <property type="protein sequence ID" value="RGV29866.1"/>
    <property type="molecule type" value="Genomic_DNA"/>
</dbReference>
<dbReference type="AlphaFoldDB" id="A0A412WRN0"/>
<evidence type="ECO:0000313" key="3">
    <source>
        <dbReference type="EMBL" id="RGY05003.1"/>
    </source>
</evidence>
<evidence type="ECO:0000313" key="2">
    <source>
        <dbReference type="EMBL" id="RGV29866.1"/>
    </source>
</evidence>
<dbReference type="Proteomes" id="UP000284434">
    <property type="component" value="Unassembled WGS sequence"/>
</dbReference>
<keyword evidence="1" id="KW-1133">Transmembrane helix</keyword>
<comment type="caution">
    <text evidence="2">The sequence shown here is derived from an EMBL/GenBank/DDBJ whole genome shotgun (WGS) entry which is preliminary data.</text>
</comment>
<feature type="transmembrane region" description="Helical" evidence="1">
    <location>
        <begin position="37"/>
        <end position="57"/>
    </location>
</feature>
<proteinExistence type="predicted"/>
<dbReference type="Proteomes" id="UP000283426">
    <property type="component" value="Unassembled WGS sequence"/>
</dbReference>
<dbReference type="RefSeq" id="WP_118104404.1">
    <property type="nucleotide sequence ID" value="NZ_JABWDG010000066.1"/>
</dbReference>
<evidence type="ECO:0000313" key="4">
    <source>
        <dbReference type="Proteomes" id="UP000283426"/>
    </source>
</evidence>
<reference evidence="4 5" key="1">
    <citation type="submission" date="2018-08" db="EMBL/GenBank/DDBJ databases">
        <title>A genome reference for cultivated species of the human gut microbiota.</title>
        <authorList>
            <person name="Zou Y."/>
            <person name="Xue W."/>
            <person name="Luo G."/>
        </authorList>
    </citation>
    <scope>NUCLEOTIDE SEQUENCE [LARGE SCALE GENOMIC DNA]</scope>
    <source>
        <strain evidence="2 4">AF14-6AC</strain>
        <strain evidence="3 5">OF03-11</strain>
    </source>
</reference>
<keyword evidence="1" id="KW-0472">Membrane</keyword>
<evidence type="ECO:0000313" key="5">
    <source>
        <dbReference type="Proteomes" id="UP000284434"/>
    </source>
</evidence>
<gene>
    <name evidence="2" type="ORF">DWW24_03070</name>
    <name evidence="3" type="ORF">DXA53_13650</name>
</gene>
<dbReference type="EMBL" id="QSCO01000020">
    <property type="protein sequence ID" value="RGY05003.1"/>
    <property type="molecule type" value="Genomic_DNA"/>
</dbReference>
<keyword evidence="1" id="KW-0812">Transmembrane</keyword>
<organism evidence="2 4">
    <name type="scientific">Odoribacter splanchnicus</name>
    <dbReference type="NCBI Taxonomy" id="28118"/>
    <lineage>
        <taxon>Bacteria</taxon>
        <taxon>Pseudomonadati</taxon>
        <taxon>Bacteroidota</taxon>
        <taxon>Bacteroidia</taxon>
        <taxon>Bacteroidales</taxon>
        <taxon>Odoribacteraceae</taxon>
        <taxon>Odoribacter</taxon>
    </lineage>
</organism>
<sequence>MDIKNKGINKGLHEKTNEDNEKKTLFVMKKLKVIKKVKILVASVLFCAMGYVGYTTYKQMSMSDVERFMQANVEALTRGEGSSGTSIVTCLGLTNEECVTSAGDRSTAPLVRAEF</sequence>